<accession>A0A0H1R6E4</accession>
<dbReference type="EMBL" id="LCYG01000067">
    <property type="protein sequence ID" value="KLK90738.1"/>
    <property type="molecule type" value="Genomic_DNA"/>
</dbReference>
<dbReference type="InterPro" id="IPR009061">
    <property type="entry name" value="DNA-bd_dom_put_sf"/>
</dbReference>
<dbReference type="RefSeq" id="WP_047191526.1">
    <property type="nucleotide sequence ID" value="NZ_LCYG01000067.1"/>
</dbReference>
<name>A0A0H1R6E4_9HYPH</name>
<gene>
    <name evidence="2" type="ORF">AA309_23800</name>
</gene>
<proteinExistence type="predicted"/>
<evidence type="ECO:0000313" key="2">
    <source>
        <dbReference type="EMBL" id="KLK90738.1"/>
    </source>
</evidence>
<protein>
    <recommendedName>
        <fullName evidence="1">Helix-turn-helix domain-containing protein</fullName>
    </recommendedName>
</protein>
<comment type="caution">
    <text evidence="2">The sequence shown here is derived from an EMBL/GenBank/DDBJ whole genome shotgun (WGS) entry which is preliminary data.</text>
</comment>
<dbReference type="STRING" id="1225564.AA309_23800"/>
<feature type="domain" description="Helix-turn-helix" evidence="1">
    <location>
        <begin position="15"/>
        <end position="63"/>
    </location>
</feature>
<keyword evidence="3" id="KW-1185">Reference proteome</keyword>
<sequence length="77" mass="8321">MNELNELLGKFRKKLDTPQAAEYLGLGKSTLDKLRVAGGGPAFIKIGKRVVYDPADLDAWFAAHIRTNTSESTATAA</sequence>
<evidence type="ECO:0000313" key="3">
    <source>
        <dbReference type="Proteomes" id="UP000035489"/>
    </source>
</evidence>
<dbReference type="OrthoDB" id="7068969at2"/>
<reference evidence="2 3" key="1">
    <citation type="submission" date="2015-05" db="EMBL/GenBank/DDBJ databases">
        <title>Draft genome sequence of Microvirga vignae strain BR3299, a novel nitrogen fixing bacteria isolated from Brazil semi-aired region.</title>
        <authorList>
            <person name="Zilli J.E."/>
            <person name="Passos S.R."/>
            <person name="Leite J."/>
            <person name="Baldani J.I."/>
            <person name="Xavier G.R."/>
            <person name="Rumjaneck N.G."/>
            <person name="Simoes-Araujo J.L."/>
        </authorList>
    </citation>
    <scope>NUCLEOTIDE SEQUENCE [LARGE SCALE GENOMIC DNA]</scope>
    <source>
        <strain evidence="2 3">BR3299</strain>
    </source>
</reference>
<dbReference type="Proteomes" id="UP000035489">
    <property type="component" value="Unassembled WGS sequence"/>
</dbReference>
<dbReference type="Pfam" id="PF12728">
    <property type="entry name" value="HTH_17"/>
    <property type="match status" value="1"/>
</dbReference>
<dbReference type="InterPro" id="IPR041657">
    <property type="entry name" value="HTH_17"/>
</dbReference>
<organism evidence="2 3">
    <name type="scientific">Microvirga vignae</name>
    <dbReference type="NCBI Taxonomy" id="1225564"/>
    <lineage>
        <taxon>Bacteria</taxon>
        <taxon>Pseudomonadati</taxon>
        <taxon>Pseudomonadota</taxon>
        <taxon>Alphaproteobacteria</taxon>
        <taxon>Hyphomicrobiales</taxon>
        <taxon>Methylobacteriaceae</taxon>
        <taxon>Microvirga</taxon>
    </lineage>
</organism>
<dbReference type="SUPFAM" id="SSF46955">
    <property type="entry name" value="Putative DNA-binding domain"/>
    <property type="match status" value="1"/>
</dbReference>
<dbReference type="AlphaFoldDB" id="A0A0H1R6E4"/>
<evidence type="ECO:0000259" key="1">
    <source>
        <dbReference type="Pfam" id="PF12728"/>
    </source>
</evidence>